<sequence length="320" mass="36063">MICFITSGSHKYAVRELRDVPGMPKIELMSYNQLLRKKSLPRATYVFTDFDRIDFWTRELAAKAYRCLTANNARALNDPASARTRLPLLKKLQGEGLNSFSVWDAEMDGLPDRYPVFLRTRAAHRGTQTELLTTPEEARSALDELVRSGLCLSDLMFVEYCAEPIGDGLFRKLAAYCVGDEVITGMSVHDENWHAKYGKEGVASEAHYLDEMQAVKENRHAAGIAGHFKAAGISFGRADFTLVKGKVEVYEINTNPNNSLILDHPFPLRVETDALFHQRLAEAMRAIDTETGGDPILMDHPDLVSQRKRDGYLTRPRWTP</sequence>
<dbReference type="EMBL" id="CZQD01000038">
    <property type="protein sequence ID" value="CUS57158.1"/>
    <property type="molecule type" value="Genomic_DNA"/>
</dbReference>
<accession>A0A160U0X0</accession>
<gene>
    <name evidence="1" type="ORF">MGWOODY_Hyp761</name>
</gene>
<proteinExistence type="predicted"/>
<name>A0A160U0X0_9ZZZZ</name>
<organism evidence="1">
    <name type="scientific">hydrothermal vent metagenome</name>
    <dbReference type="NCBI Taxonomy" id="652676"/>
    <lineage>
        <taxon>unclassified sequences</taxon>
        <taxon>metagenomes</taxon>
        <taxon>ecological metagenomes</taxon>
    </lineage>
</organism>
<protein>
    <recommendedName>
        <fullName evidence="2">ATP-grasp domain-containing protein</fullName>
    </recommendedName>
</protein>
<reference evidence="1" key="1">
    <citation type="submission" date="2015-10" db="EMBL/GenBank/DDBJ databases">
        <authorList>
            <person name="Gilbert D.G."/>
        </authorList>
    </citation>
    <scope>NUCLEOTIDE SEQUENCE</scope>
</reference>
<evidence type="ECO:0008006" key="2">
    <source>
        <dbReference type="Google" id="ProtNLM"/>
    </source>
</evidence>
<dbReference type="AlphaFoldDB" id="A0A160U0X0"/>
<evidence type="ECO:0000313" key="1">
    <source>
        <dbReference type="EMBL" id="CUS57158.1"/>
    </source>
</evidence>
<dbReference type="SUPFAM" id="SSF56059">
    <property type="entry name" value="Glutathione synthetase ATP-binding domain-like"/>
    <property type="match status" value="1"/>
</dbReference>